<name>A0ACB5TLY6_AMBMO</name>
<evidence type="ECO:0000313" key="1">
    <source>
        <dbReference type="EMBL" id="GME90860.1"/>
    </source>
</evidence>
<dbReference type="Proteomes" id="UP001165064">
    <property type="component" value="Unassembled WGS sequence"/>
</dbReference>
<keyword evidence="2" id="KW-1185">Reference proteome</keyword>
<gene>
    <name evidence="1" type="ORF">Amon02_000879100</name>
</gene>
<reference evidence="1" key="1">
    <citation type="submission" date="2023-04" db="EMBL/GenBank/DDBJ databases">
        <title>Ambrosiozyma monospora NBRC 10751.</title>
        <authorList>
            <person name="Ichikawa N."/>
            <person name="Sato H."/>
            <person name="Tonouchi N."/>
        </authorList>
    </citation>
    <scope>NUCLEOTIDE SEQUENCE</scope>
    <source>
        <strain evidence="1">NBRC 10751</strain>
    </source>
</reference>
<proteinExistence type="predicted"/>
<dbReference type="EMBL" id="BSXS01007935">
    <property type="protein sequence ID" value="GME90860.1"/>
    <property type="molecule type" value="Genomic_DNA"/>
</dbReference>
<accession>A0ACB5TLY6</accession>
<protein>
    <submittedName>
        <fullName evidence="1">Unnamed protein product</fullName>
    </submittedName>
</protein>
<organism evidence="1 2">
    <name type="scientific">Ambrosiozyma monospora</name>
    <name type="common">Yeast</name>
    <name type="synonym">Endomycopsis monosporus</name>
    <dbReference type="NCBI Taxonomy" id="43982"/>
    <lineage>
        <taxon>Eukaryota</taxon>
        <taxon>Fungi</taxon>
        <taxon>Dikarya</taxon>
        <taxon>Ascomycota</taxon>
        <taxon>Saccharomycotina</taxon>
        <taxon>Pichiomycetes</taxon>
        <taxon>Pichiales</taxon>
        <taxon>Pichiaceae</taxon>
        <taxon>Ambrosiozyma</taxon>
    </lineage>
</organism>
<comment type="caution">
    <text evidence="1">The sequence shown here is derived from an EMBL/GenBank/DDBJ whole genome shotgun (WGS) entry which is preliminary data.</text>
</comment>
<sequence length="353" mass="38548">MSQLKGFQQVEPAIQLTSIAIEEENQATGIDIPRNNLLHHDQQTTITQSHSQGITYKSRAPLDSTTTTTIELQNYIHNHDQPHSTISNDPSPTTTPTPDTETELESNTQPTSTSAHRSKNIKGWLVVLGAFFGLIPCWGIANSIGVIQTQLLQHELKSTPTTTVSWIFSINIGLTMCFTVFSGAYFDRNGARMPMLIGSLIMIGSLLALGNCTQVYQFILSFSVGVGGGASIISPALIGSVAHHFPKERRSTVMGMAGTGGCFGGVLFPAMLSKSYRTIGFAWSMRCMAFISAVCLGIACVLVKEKHGVGYERRVLSYGEKLRFYLTSSFDLKAVFKDKRTGLLKLNLFCLLL</sequence>
<evidence type="ECO:0000313" key="2">
    <source>
        <dbReference type="Proteomes" id="UP001165064"/>
    </source>
</evidence>